<sequence length="136" mass="14869">MSTDTARTDAPITRPEATDHLLAIPDLPTVTCEAFPPPRDLEQFRAASAAAEGDPVEEIDACLVRSDMTIWFPDPTPGRWRPVRKGNVAGPKTVIEFAVPPPYSSSWTLASDRPVCRRITSQETRLSSPDAESSHV</sequence>
<accession>A0ABS5KGL3</accession>
<name>A0ABS5KGL3_9ACTN</name>
<dbReference type="Proteomes" id="UP000730482">
    <property type="component" value="Unassembled WGS sequence"/>
</dbReference>
<dbReference type="EMBL" id="JAAFYZ010000002">
    <property type="protein sequence ID" value="MBS2545318.1"/>
    <property type="molecule type" value="Genomic_DNA"/>
</dbReference>
<gene>
    <name evidence="1" type="ORF">KGQ19_00400</name>
</gene>
<comment type="caution">
    <text evidence="1">The sequence shown here is derived from an EMBL/GenBank/DDBJ whole genome shotgun (WGS) entry which is preliminary data.</text>
</comment>
<reference evidence="1 2" key="1">
    <citation type="submission" date="2020-02" db="EMBL/GenBank/DDBJ databases">
        <title>Acidophilic actinobacteria isolated from forest soil.</title>
        <authorList>
            <person name="Golinska P."/>
        </authorList>
    </citation>
    <scope>NUCLEOTIDE SEQUENCE [LARGE SCALE GENOMIC DNA]</scope>
    <source>
        <strain evidence="1 2">NL8</strain>
    </source>
</reference>
<evidence type="ECO:0000313" key="2">
    <source>
        <dbReference type="Proteomes" id="UP000730482"/>
    </source>
</evidence>
<evidence type="ECO:0000313" key="1">
    <source>
        <dbReference type="EMBL" id="MBS2545318.1"/>
    </source>
</evidence>
<keyword evidence="2" id="KW-1185">Reference proteome</keyword>
<protein>
    <submittedName>
        <fullName evidence="1">Uncharacterized protein</fullName>
    </submittedName>
</protein>
<organism evidence="1 2">
    <name type="scientific">Catenulispora pinistramenti</name>
    <dbReference type="NCBI Taxonomy" id="2705254"/>
    <lineage>
        <taxon>Bacteria</taxon>
        <taxon>Bacillati</taxon>
        <taxon>Actinomycetota</taxon>
        <taxon>Actinomycetes</taxon>
        <taxon>Catenulisporales</taxon>
        <taxon>Catenulisporaceae</taxon>
        <taxon>Catenulispora</taxon>
    </lineage>
</organism>
<dbReference type="RefSeq" id="WP_212006985.1">
    <property type="nucleotide sequence ID" value="NZ_JAAFYZ010000002.1"/>
</dbReference>
<proteinExistence type="predicted"/>